<comment type="caution">
    <text evidence="1">The sequence shown here is derived from an EMBL/GenBank/DDBJ whole genome shotgun (WGS) entry which is preliminary data.</text>
</comment>
<organism evidence="1 2">
    <name type="scientific">Melastoma candidum</name>
    <dbReference type="NCBI Taxonomy" id="119954"/>
    <lineage>
        <taxon>Eukaryota</taxon>
        <taxon>Viridiplantae</taxon>
        <taxon>Streptophyta</taxon>
        <taxon>Embryophyta</taxon>
        <taxon>Tracheophyta</taxon>
        <taxon>Spermatophyta</taxon>
        <taxon>Magnoliopsida</taxon>
        <taxon>eudicotyledons</taxon>
        <taxon>Gunneridae</taxon>
        <taxon>Pentapetalae</taxon>
        <taxon>rosids</taxon>
        <taxon>malvids</taxon>
        <taxon>Myrtales</taxon>
        <taxon>Melastomataceae</taxon>
        <taxon>Melastomatoideae</taxon>
        <taxon>Melastomateae</taxon>
        <taxon>Melastoma</taxon>
    </lineage>
</organism>
<gene>
    <name evidence="1" type="ORF">MLD38_025088</name>
</gene>
<sequence length="395" mass="43426">MQAAIAHDGATIAWFREEFAAANAIIDALCSHLSRLGDRYNKVNVVKGLKLYEDVFNDLELEKLTHFVNRVRAAGRNGKLSDGKQAELIQFGVPIFRLALEGSSEDNKLSKTKHNDHPYDLCLPLSIEPNDTICIPRQHRAYSSSPATSCRSPRRLEVDTDLQEAQQITSSISSMRCLFVLLSPRALVRGESSQPFLKPPHLDQSVSTLLLSDSTMVFGRFLMSDIEGNYKGPLMLSLKKGSLVVMRGNSAEMARHVMCPGPNKRVAIIFFRVRPDSHQVSSPTGPSPTGAMTLWQPQSPSTNSTPCGALTGYEALDMIPSWGILHAPVVMLAGAPICPMVLSPKKVQQEGTGMFLPWSVSPPRKPLKHLPPWAQKGRFLKLPLTGRPLVLESTS</sequence>
<evidence type="ECO:0000313" key="1">
    <source>
        <dbReference type="EMBL" id="KAI4340229.1"/>
    </source>
</evidence>
<dbReference type="Proteomes" id="UP001057402">
    <property type="component" value="Chromosome 7"/>
</dbReference>
<keyword evidence="2" id="KW-1185">Reference proteome</keyword>
<reference evidence="2" key="1">
    <citation type="journal article" date="2023" name="Front. Plant Sci.">
        <title>Chromosomal-level genome assembly of Melastoma candidum provides insights into trichome evolution.</title>
        <authorList>
            <person name="Zhong Y."/>
            <person name="Wu W."/>
            <person name="Sun C."/>
            <person name="Zou P."/>
            <person name="Liu Y."/>
            <person name="Dai S."/>
            <person name="Zhou R."/>
        </authorList>
    </citation>
    <scope>NUCLEOTIDE SEQUENCE [LARGE SCALE GENOMIC DNA]</scope>
</reference>
<protein>
    <submittedName>
        <fullName evidence="1">Uncharacterized protein</fullName>
    </submittedName>
</protein>
<proteinExistence type="predicted"/>
<name>A0ACB9NU80_9MYRT</name>
<dbReference type="EMBL" id="CM042886">
    <property type="protein sequence ID" value="KAI4340229.1"/>
    <property type="molecule type" value="Genomic_DNA"/>
</dbReference>
<evidence type="ECO:0000313" key="2">
    <source>
        <dbReference type="Proteomes" id="UP001057402"/>
    </source>
</evidence>
<accession>A0ACB9NU80</accession>